<organism evidence="12 13">
    <name type="scientific">Herminiimonas contaminans</name>
    <dbReference type="NCBI Taxonomy" id="1111140"/>
    <lineage>
        <taxon>Bacteria</taxon>
        <taxon>Pseudomonadati</taxon>
        <taxon>Pseudomonadota</taxon>
        <taxon>Betaproteobacteria</taxon>
        <taxon>Burkholderiales</taxon>
        <taxon>Oxalobacteraceae</taxon>
        <taxon>Herminiimonas</taxon>
    </lineage>
</organism>
<keyword evidence="10" id="KW-0175">Coiled coil</keyword>
<dbReference type="EMBL" id="JADOEL010000002">
    <property type="protein sequence ID" value="MBF8176841.1"/>
    <property type="molecule type" value="Genomic_DNA"/>
</dbReference>
<dbReference type="PROSITE" id="PS51257">
    <property type="entry name" value="PROKAR_LIPOPROTEIN"/>
    <property type="match status" value="1"/>
</dbReference>
<name>A0ABS0EPR0_9BURK</name>
<accession>A0ABS0EPR0</accession>
<evidence type="ECO:0000256" key="11">
    <source>
        <dbReference type="SAM" id="MobiDB-lite"/>
    </source>
</evidence>
<evidence type="ECO:0000313" key="13">
    <source>
        <dbReference type="Proteomes" id="UP000657372"/>
    </source>
</evidence>
<dbReference type="SUPFAM" id="SSF56954">
    <property type="entry name" value="Outer membrane efflux proteins (OEP)"/>
    <property type="match status" value="1"/>
</dbReference>
<comment type="subcellular location">
    <subcellularLocation>
        <location evidence="9">Cell membrane</location>
        <topology evidence="9">Lipid-anchor</topology>
    </subcellularLocation>
    <subcellularLocation>
        <location evidence="1">Membrane</location>
    </subcellularLocation>
</comment>
<dbReference type="PANTHER" id="PTHR30203">
    <property type="entry name" value="OUTER MEMBRANE CATION EFFLUX PROTEIN"/>
    <property type="match status" value="1"/>
</dbReference>
<feature type="compositionally biased region" description="Low complexity" evidence="11">
    <location>
        <begin position="488"/>
        <end position="501"/>
    </location>
</feature>
<dbReference type="RefSeq" id="WP_175625420.1">
    <property type="nucleotide sequence ID" value="NZ_JADOEL010000002.1"/>
</dbReference>
<evidence type="ECO:0000256" key="7">
    <source>
        <dbReference type="ARBA" id="ARBA00023139"/>
    </source>
</evidence>
<evidence type="ECO:0000256" key="4">
    <source>
        <dbReference type="ARBA" id="ARBA00022692"/>
    </source>
</evidence>
<dbReference type="Pfam" id="PF02321">
    <property type="entry name" value="OEP"/>
    <property type="match status" value="2"/>
</dbReference>
<keyword evidence="7 9" id="KW-0564">Palmitate</keyword>
<dbReference type="PANTHER" id="PTHR30203:SF20">
    <property type="entry name" value="MULTIDRUG RESISTANCE OUTER MEMBRANE PROTEIN MDTP-RELATED"/>
    <property type="match status" value="1"/>
</dbReference>
<keyword evidence="6 9" id="KW-0472">Membrane</keyword>
<gene>
    <name evidence="12" type="ORF">IXC47_03990</name>
</gene>
<dbReference type="InterPro" id="IPR010131">
    <property type="entry name" value="MdtP/NodT-like"/>
</dbReference>
<dbReference type="Proteomes" id="UP000657372">
    <property type="component" value="Unassembled WGS sequence"/>
</dbReference>
<comment type="caution">
    <text evidence="12">The sequence shown here is derived from an EMBL/GenBank/DDBJ whole genome shotgun (WGS) entry which is preliminary data.</text>
</comment>
<evidence type="ECO:0000256" key="5">
    <source>
        <dbReference type="ARBA" id="ARBA00022729"/>
    </source>
</evidence>
<reference evidence="12 13" key="1">
    <citation type="submission" date="2020-11" db="EMBL/GenBank/DDBJ databases">
        <title>WGS of Herminiimonas contaminans strain Marseille-Q4544 isolated from planarians Schmidtea mediterranea.</title>
        <authorList>
            <person name="Kangale L."/>
        </authorList>
    </citation>
    <scope>NUCLEOTIDE SEQUENCE [LARGE SCALE GENOMIC DNA]</scope>
    <source>
        <strain evidence="12 13">Marseille-Q4544</strain>
    </source>
</reference>
<evidence type="ECO:0000256" key="6">
    <source>
        <dbReference type="ARBA" id="ARBA00023136"/>
    </source>
</evidence>
<evidence type="ECO:0000256" key="3">
    <source>
        <dbReference type="ARBA" id="ARBA00022452"/>
    </source>
</evidence>
<keyword evidence="5 9" id="KW-0732">Signal</keyword>
<keyword evidence="3 9" id="KW-1134">Transmembrane beta strand</keyword>
<dbReference type="NCBIfam" id="TIGR01845">
    <property type="entry name" value="outer_NodT"/>
    <property type="match status" value="1"/>
</dbReference>
<keyword evidence="8 9" id="KW-0449">Lipoprotein</keyword>
<sequence>MKISSSQGLRLPLRGLLTACCAAVLLSACASFKGIETSATLQQSTDYASATSLPQQGGQWPDASWAQNIGGAQLQALVDEAIAGNPNLQVAAARVAGAQAAADVAAASARPSWSANASSTYQRYTENGIIPPPLGGEYKSDNQLTLNFSYDFDFWGKHAAELRSALSAGKAAQAEQYNARLMISTAVARAWVQLARQYGQLDLNQEQLKAAAEIQRLTQLRFKVGLGTQSENQQTTQSLASLRAENAQLNEAIALTRNQLAALLGKGPDRGLQIERPYLPSETAIALPDALPLGLIGRRPDIVAARWHVEAAQGDIDAAKTLFYPNVNIMAFAGFSSLGLNNLLKSSSGIVGVGPAIYLPIFDRSLRANLKGRVASYDGSVATYNQTLTEALHDVADQVQSLRAATLQSEQQQLATQASANSYQLAQQRERVGTTNMLPVLSAQMTMLSQRRIDLDSRARRSDLRITLIKALGGGFDAQAQGLDKDNSNSTTVSTSVRSAS</sequence>
<keyword evidence="4 9" id="KW-0812">Transmembrane</keyword>
<dbReference type="Gene3D" id="1.20.1600.10">
    <property type="entry name" value="Outer membrane efflux proteins (OEP)"/>
    <property type="match status" value="1"/>
</dbReference>
<evidence type="ECO:0000256" key="2">
    <source>
        <dbReference type="ARBA" id="ARBA00007613"/>
    </source>
</evidence>
<keyword evidence="13" id="KW-1185">Reference proteome</keyword>
<evidence type="ECO:0000256" key="1">
    <source>
        <dbReference type="ARBA" id="ARBA00004370"/>
    </source>
</evidence>
<evidence type="ECO:0000256" key="10">
    <source>
        <dbReference type="SAM" id="Coils"/>
    </source>
</evidence>
<dbReference type="InterPro" id="IPR003423">
    <property type="entry name" value="OMP_efflux"/>
</dbReference>
<protein>
    <submittedName>
        <fullName evidence="12">Efflux transporter outer membrane subunit</fullName>
    </submittedName>
</protein>
<proteinExistence type="inferred from homology"/>
<evidence type="ECO:0000256" key="9">
    <source>
        <dbReference type="RuleBase" id="RU362097"/>
    </source>
</evidence>
<feature type="region of interest" description="Disordered" evidence="11">
    <location>
        <begin position="479"/>
        <end position="501"/>
    </location>
</feature>
<feature type="chain" id="PRO_5045005446" evidence="9">
    <location>
        <begin position="31"/>
        <end position="501"/>
    </location>
</feature>
<comment type="similarity">
    <text evidence="2 9">Belongs to the outer membrane factor (OMF) (TC 1.B.17) family.</text>
</comment>
<evidence type="ECO:0000313" key="12">
    <source>
        <dbReference type="EMBL" id="MBF8176841.1"/>
    </source>
</evidence>
<evidence type="ECO:0000256" key="8">
    <source>
        <dbReference type="ARBA" id="ARBA00023288"/>
    </source>
</evidence>
<dbReference type="Gene3D" id="2.20.200.10">
    <property type="entry name" value="Outer membrane efflux proteins (OEP)"/>
    <property type="match status" value="1"/>
</dbReference>
<feature type="coiled-coil region" evidence="10">
    <location>
        <begin position="232"/>
        <end position="266"/>
    </location>
</feature>
<feature type="signal peptide" evidence="9">
    <location>
        <begin position="1"/>
        <end position="30"/>
    </location>
</feature>